<feature type="chain" id="PRO_5043123206" evidence="2">
    <location>
        <begin position="19"/>
        <end position="126"/>
    </location>
</feature>
<evidence type="ECO:0000256" key="2">
    <source>
        <dbReference type="SAM" id="SignalP"/>
    </source>
</evidence>
<protein>
    <submittedName>
        <fullName evidence="5">RxLR effector protein</fullName>
    </submittedName>
</protein>
<keyword evidence="2" id="KW-0732">Signal</keyword>
<gene>
    <name evidence="3" type="ORF">HPLM_LOCUS478</name>
</gene>
<evidence type="ECO:0000313" key="5">
    <source>
        <dbReference type="WBParaSite" id="HPLM_0000047701-mRNA-1"/>
    </source>
</evidence>
<dbReference type="EMBL" id="UZAF01000339">
    <property type="protein sequence ID" value="VDO05508.1"/>
    <property type="molecule type" value="Genomic_DNA"/>
</dbReference>
<evidence type="ECO:0000313" key="4">
    <source>
        <dbReference type="Proteomes" id="UP000268014"/>
    </source>
</evidence>
<feature type="signal peptide" evidence="2">
    <location>
        <begin position="1"/>
        <end position="18"/>
    </location>
</feature>
<name>A0A0N4VT60_HAEPC</name>
<reference evidence="3 4" key="2">
    <citation type="submission" date="2018-11" db="EMBL/GenBank/DDBJ databases">
        <authorList>
            <consortium name="Pathogen Informatics"/>
        </authorList>
    </citation>
    <scope>NUCLEOTIDE SEQUENCE [LARGE SCALE GENOMIC DNA]</scope>
    <source>
        <strain evidence="3 4">MHpl1</strain>
    </source>
</reference>
<sequence>MLVILIAALLLLAEHTICQVNDGTVTGVRPRMISQARVFDLPKFAPTARIIKLSRSLRRKHHKEDMSVFRDAAGSFDNFEAFDLEGIDENASSGEAKRPTRSRDGSSNRKRVRFEEEGNGEFFPET</sequence>
<dbReference type="OrthoDB" id="5859440at2759"/>
<accession>A0A0N4VT60</accession>
<feature type="compositionally biased region" description="Basic and acidic residues" evidence="1">
    <location>
        <begin position="95"/>
        <end position="107"/>
    </location>
</feature>
<dbReference type="AlphaFoldDB" id="A0A0N4VT60"/>
<proteinExistence type="predicted"/>
<organism evidence="5">
    <name type="scientific">Haemonchus placei</name>
    <name type="common">Barber's pole worm</name>
    <dbReference type="NCBI Taxonomy" id="6290"/>
    <lineage>
        <taxon>Eukaryota</taxon>
        <taxon>Metazoa</taxon>
        <taxon>Ecdysozoa</taxon>
        <taxon>Nematoda</taxon>
        <taxon>Chromadorea</taxon>
        <taxon>Rhabditida</taxon>
        <taxon>Rhabditina</taxon>
        <taxon>Rhabditomorpha</taxon>
        <taxon>Strongyloidea</taxon>
        <taxon>Trichostrongylidae</taxon>
        <taxon>Haemonchus</taxon>
    </lineage>
</organism>
<evidence type="ECO:0000256" key="1">
    <source>
        <dbReference type="SAM" id="MobiDB-lite"/>
    </source>
</evidence>
<evidence type="ECO:0000313" key="3">
    <source>
        <dbReference type="EMBL" id="VDO05508.1"/>
    </source>
</evidence>
<keyword evidence="4" id="KW-1185">Reference proteome</keyword>
<dbReference type="WBParaSite" id="HPLM_0000047701-mRNA-1">
    <property type="protein sequence ID" value="HPLM_0000047701-mRNA-1"/>
    <property type="gene ID" value="HPLM_0000047701"/>
</dbReference>
<reference evidence="5" key="1">
    <citation type="submission" date="2017-02" db="UniProtKB">
        <authorList>
            <consortium name="WormBaseParasite"/>
        </authorList>
    </citation>
    <scope>IDENTIFICATION</scope>
</reference>
<feature type="region of interest" description="Disordered" evidence="1">
    <location>
        <begin position="90"/>
        <end position="126"/>
    </location>
</feature>
<dbReference type="Proteomes" id="UP000268014">
    <property type="component" value="Unassembled WGS sequence"/>
</dbReference>